<name>A0A0E9R5J6_ANGAN</name>
<sequence length="26" mass="2682">MVAGICFHAAARALVRLGADVGHKAF</sequence>
<reference evidence="1" key="2">
    <citation type="journal article" date="2015" name="Fish Shellfish Immunol.">
        <title>Early steps in the European eel (Anguilla anguilla)-Vibrio vulnificus interaction in the gills: Role of the RtxA13 toxin.</title>
        <authorList>
            <person name="Callol A."/>
            <person name="Pajuelo D."/>
            <person name="Ebbesson L."/>
            <person name="Teles M."/>
            <person name="MacKenzie S."/>
            <person name="Amaro C."/>
        </authorList>
    </citation>
    <scope>NUCLEOTIDE SEQUENCE</scope>
</reference>
<proteinExistence type="predicted"/>
<dbReference type="EMBL" id="GBXM01084530">
    <property type="protein sequence ID" value="JAH24047.1"/>
    <property type="molecule type" value="Transcribed_RNA"/>
</dbReference>
<accession>A0A0E9R5J6</accession>
<evidence type="ECO:0000313" key="1">
    <source>
        <dbReference type="EMBL" id="JAH24047.1"/>
    </source>
</evidence>
<reference evidence="1" key="1">
    <citation type="submission" date="2014-11" db="EMBL/GenBank/DDBJ databases">
        <authorList>
            <person name="Amaro Gonzalez C."/>
        </authorList>
    </citation>
    <scope>NUCLEOTIDE SEQUENCE</scope>
</reference>
<dbReference type="AlphaFoldDB" id="A0A0E9R5J6"/>
<protein>
    <submittedName>
        <fullName evidence="1">Uncharacterized protein</fullName>
    </submittedName>
</protein>
<organism evidence="1">
    <name type="scientific">Anguilla anguilla</name>
    <name type="common">European freshwater eel</name>
    <name type="synonym">Muraena anguilla</name>
    <dbReference type="NCBI Taxonomy" id="7936"/>
    <lineage>
        <taxon>Eukaryota</taxon>
        <taxon>Metazoa</taxon>
        <taxon>Chordata</taxon>
        <taxon>Craniata</taxon>
        <taxon>Vertebrata</taxon>
        <taxon>Euteleostomi</taxon>
        <taxon>Actinopterygii</taxon>
        <taxon>Neopterygii</taxon>
        <taxon>Teleostei</taxon>
        <taxon>Anguilliformes</taxon>
        <taxon>Anguillidae</taxon>
        <taxon>Anguilla</taxon>
    </lineage>
</organism>